<sequence>MTAISAGDGATTRGDGNGTGPGRGQPSRDALLIRSTLAEIEPISDQVTSYFYALLFLNNPGLRDMFPAAMDSQRDRLFGALLVAAEHIDDTLALTEYLSNLGRGHRKYGTRPEHYPALGEALMSALERYAIRAWGPETEGAWVRAYTAISQTMIDAAADDELRSPPWWNAEIVKHERRTNDVAVITLRTDQPYPFRAGQYASVETPWWPRVWRNYSFACSPRPDGLLAFHVKAIPAGWVSRALVHHARPGDVVRIGPPNGSMTVDHSSARGLVCVGGSTGIAPIKALVEDVAQHGGRRPVEVFFGANRDAELYDLDSFLDLERRLPWLSVRPVVAERATLGEPGLLPEAVRHYGPWRECEGYLSGPPQMIRKSVDALVSAGIPPERIRHDFMGTLVASGK</sequence>
<comment type="cofactor">
    <cofactor evidence="2">
        <name>FAD</name>
        <dbReference type="ChEBI" id="CHEBI:57692"/>
    </cofactor>
</comment>
<evidence type="ECO:0000256" key="5">
    <source>
        <dbReference type="ARBA" id="ARBA00022714"/>
    </source>
</evidence>
<dbReference type="Pfam" id="PF00175">
    <property type="entry name" value="NAD_binding_1"/>
    <property type="match status" value="1"/>
</dbReference>
<evidence type="ECO:0000256" key="6">
    <source>
        <dbReference type="ARBA" id="ARBA00022857"/>
    </source>
</evidence>
<keyword evidence="11" id="KW-0479">Metal-binding</keyword>
<dbReference type="InterPro" id="IPR017938">
    <property type="entry name" value="Riboflavin_synthase-like_b-brl"/>
</dbReference>
<feature type="domain" description="Globin" evidence="13">
    <location>
        <begin position="22"/>
        <end position="158"/>
    </location>
</feature>
<dbReference type="PANTHER" id="PTHR47354:SF5">
    <property type="entry name" value="PROTEIN RFBI"/>
    <property type="match status" value="1"/>
</dbReference>
<dbReference type="CDD" id="cd06187">
    <property type="entry name" value="O2ase_reductase_like"/>
    <property type="match status" value="1"/>
</dbReference>
<dbReference type="InterPro" id="IPR012292">
    <property type="entry name" value="Globin/Proto"/>
</dbReference>
<dbReference type="PANTHER" id="PTHR47354">
    <property type="entry name" value="NADH OXIDOREDUCTASE HCR"/>
    <property type="match status" value="1"/>
</dbReference>
<evidence type="ECO:0000256" key="11">
    <source>
        <dbReference type="RuleBase" id="RU000356"/>
    </source>
</evidence>
<dbReference type="InterPro" id="IPR017927">
    <property type="entry name" value="FAD-bd_FR_type"/>
</dbReference>
<evidence type="ECO:0000313" key="15">
    <source>
        <dbReference type="EMBL" id="RKN43261.1"/>
    </source>
</evidence>
<evidence type="ECO:0000256" key="2">
    <source>
        <dbReference type="ARBA" id="ARBA00001974"/>
    </source>
</evidence>
<dbReference type="InterPro" id="IPR050415">
    <property type="entry name" value="MRET"/>
</dbReference>
<keyword evidence="11" id="KW-0561">Oxygen transport</keyword>
<comment type="similarity">
    <text evidence="3">In the C-terminal section; belongs to the flavoprotein pyridine nucleotide cytochrome reductase family.</text>
</comment>
<evidence type="ECO:0000256" key="4">
    <source>
        <dbReference type="ARBA" id="ARBA00012229"/>
    </source>
</evidence>
<keyword evidence="8" id="KW-0520">NAD</keyword>
<comment type="similarity">
    <text evidence="11">Belongs to the globin family.</text>
</comment>
<evidence type="ECO:0000256" key="12">
    <source>
        <dbReference type="SAM" id="MobiDB-lite"/>
    </source>
</evidence>
<dbReference type="EC" id="1.14.12.17" evidence="4"/>
<proteinExistence type="inferred from homology"/>
<accession>A0A3A9Z4E5</accession>
<dbReference type="Proteomes" id="UP000272474">
    <property type="component" value="Unassembled WGS sequence"/>
</dbReference>
<keyword evidence="5" id="KW-0001">2Fe-2S</keyword>
<evidence type="ECO:0000259" key="14">
    <source>
        <dbReference type="PROSITE" id="PS51384"/>
    </source>
</evidence>
<keyword evidence="11" id="KW-0408">Iron</keyword>
<dbReference type="GO" id="GO:0019825">
    <property type="term" value="F:oxygen binding"/>
    <property type="evidence" value="ECO:0007669"/>
    <property type="project" value="InterPro"/>
</dbReference>
<dbReference type="SUPFAM" id="SSF52343">
    <property type="entry name" value="Ferredoxin reductase-like, C-terminal NADP-linked domain"/>
    <property type="match status" value="1"/>
</dbReference>
<dbReference type="PROSITE" id="PS01033">
    <property type="entry name" value="GLOBIN"/>
    <property type="match status" value="1"/>
</dbReference>
<dbReference type="GO" id="GO:0051537">
    <property type="term" value="F:2 iron, 2 sulfur cluster binding"/>
    <property type="evidence" value="ECO:0007669"/>
    <property type="project" value="UniProtKB-KW"/>
</dbReference>
<dbReference type="GO" id="GO:0005344">
    <property type="term" value="F:oxygen carrier activity"/>
    <property type="evidence" value="ECO:0007669"/>
    <property type="project" value="UniProtKB-KW"/>
</dbReference>
<protein>
    <recommendedName>
        <fullName evidence="4">nitric oxide dioxygenase</fullName>
        <ecNumber evidence="4">1.14.12.17</ecNumber>
    </recommendedName>
</protein>
<dbReference type="EMBL" id="RBAL01000005">
    <property type="protein sequence ID" value="RKN43261.1"/>
    <property type="molecule type" value="Genomic_DNA"/>
</dbReference>
<keyword evidence="7" id="KW-0411">Iron-sulfur</keyword>
<dbReference type="InterPro" id="IPR008333">
    <property type="entry name" value="Cbr1-like_FAD-bd_dom"/>
</dbReference>
<dbReference type="Gene3D" id="2.40.30.10">
    <property type="entry name" value="Translation factors"/>
    <property type="match status" value="1"/>
</dbReference>
<organism evidence="15 16">
    <name type="scientific">Streptomyces hoynatensis</name>
    <dbReference type="NCBI Taxonomy" id="1141874"/>
    <lineage>
        <taxon>Bacteria</taxon>
        <taxon>Bacillati</taxon>
        <taxon>Actinomycetota</taxon>
        <taxon>Actinomycetes</taxon>
        <taxon>Kitasatosporales</taxon>
        <taxon>Streptomycetaceae</taxon>
        <taxon>Streptomyces</taxon>
    </lineage>
</organism>
<dbReference type="InterPro" id="IPR000971">
    <property type="entry name" value="Globin"/>
</dbReference>
<evidence type="ECO:0000256" key="1">
    <source>
        <dbReference type="ARBA" id="ARBA00001970"/>
    </source>
</evidence>
<feature type="domain" description="FAD-binding FR-type" evidence="14">
    <location>
        <begin position="165"/>
        <end position="265"/>
    </location>
</feature>
<evidence type="ECO:0000256" key="10">
    <source>
        <dbReference type="ARBA" id="ARBA00049433"/>
    </source>
</evidence>
<keyword evidence="11" id="KW-0813">Transport</keyword>
<evidence type="ECO:0000313" key="16">
    <source>
        <dbReference type="Proteomes" id="UP000272474"/>
    </source>
</evidence>
<dbReference type="CDD" id="cd19753">
    <property type="entry name" value="Mb-like_oxidoreductase"/>
    <property type="match status" value="1"/>
</dbReference>
<dbReference type="PRINTS" id="PR00410">
    <property type="entry name" value="PHEHYDRXLASE"/>
</dbReference>
<dbReference type="OrthoDB" id="3213438at2"/>
<gene>
    <name evidence="15" type="ORF">D7294_12000</name>
</gene>
<comment type="caution">
    <text evidence="15">The sequence shown here is derived from an EMBL/GenBank/DDBJ whole genome shotgun (WGS) entry which is preliminary data.</text>
</comment>
<dbReference type="RefSeq" id="WP_120678559.1">
    <property type="nucleotide sequence ID" value="NZ_RBAL01000005.1"/>
</dbReference>
<comment type="catalytic activity">
    <reaction evidence="9">
        <text>2 nitric oxide + NADH + 2 O2 = 2 nitrate + NAD(+) + H(+)</text>
        <dbReference type="Rhea" id="RHEA:19469"/>
        <dbReference type="ChEBI" id="CHEBI:15378"/>
        <dbReference type="ChEBI" id="CHEBI:15379"/>
        <dbReference type="ChEBI" id="CHEBI:16480"/>
        <dbReference type="ChEBI" id="CHEBI:17632"/>
        <dbReference type="ChEBI" id="CHEBI:57540"/>
        <dbReference type="ChEBI" id="CHEBI:57945"/>
        <dbReference type="EC" id="1.14.12.17"/>
    </reaction>
</comment>
<keyword evidence="16" id="KW-1185">Reference proteome</keyword>
<evidence type="ECO:0000256" key="7">
    <source>
        <dbReference type="ARBA" id="ARBA00023014"/>
    </source>
</evidence>
<dbReference type="PROSITE" id="PS51384">
    <property type="entry name" value="FAD_FR"/>
    <property type="match status" value="1"/>
</dbReference>
<dbReference type="Pfam" id="PF00970">
    <property type="entry name" value="FAD_binding_6"/>
    <property type="match status" value="1"/>
</dbReference>
<name>A0A3A9Z4E5_9ACTN</name>
<comment type="cofactor">
    <cofactor evidence="1">
        <name>heme b</name>
        <dbReference type="ChEBI" id="CHEBI:60344"/>
    </cofactor>
</comment>
<keyword evidence="6" id="KW-0521">NADP</keyword>
<evidence type="ECO:0000256" key="3">
    <source>
        <dbReference type="ARBA" id="ARBA00006401"/>
    </source>
</evidence>
<dbReference type="Pfam" id="PF00042">
    <property type="entry name" value="Globin"/>
    <property type="match status" value="1"/>
</dbReference>
<dbReference type="SUPFAM" id="SSF63380">
    <property type="entry name" value="Riboflavin synthase domain-like"/>
    <property type="match status" value="1"/>
</dbReference>
<reference evidence="15 16" key="1">
    <citation type="journal article" date="2014" name="Int. J. Syst. Evol. Microbiol.">
        <title>Streptomyces hoynatensis sp. nov., isolated from deep marine sediment.</title>
        <authorList>
            <person name="Veyisoglu A."/>
            <person name="Sahin N."/>
        </authorList>
    </citation>
    <scope>NUCLEOTIDE SEQUENCE [LARGE SCALE GENOMIC DNA]</scope>
    <source>
        <strain evidence="15 16">KCTC 29097</strain>
    </source>
</reference>
<dbReference type="InterPro" id="IPR001433">
    <property type="entry name" value="OxRdtase_FAD/NAD-bd"/>
</dbReference>
<dbReference type="GO" id="GO:0020037">
    <property type="term" value="F:heme binding"/>
    <property type="evidence" value="ECO:0007669"/>
    <property type="project" value="InterPro"/>
</dbReference>
<dbReference type="AlphaFoldDB" id="A0A3A9Z4E5"/>
<keyword evidence="11" id="KW-0349">Heme</keyword>
<dbReference type="InterPro" id="IPR039261">
    <property type="entry name" value="FNR_nucleotide-bd"/>
</dbReference>
<dbReference type="SUPFAM" id="SSF46458">
    <property type="entry name" value="Globin-like"/>
    <property type="match status" value="1"/>
</dbReference>
<dbReference type="Gene3D" id="3.40.50.80">
    <property type="entry name" value="Nucleotide-binding domain of ferredoxin-NADP reductase (FNR) module"/>
    <property type="match status" value="1"/>
</dbReference>
<feature type="region of interest" description="Disordered" evidence="12">
    <location>
        <begin position="1"/>
        <end position="28"/>
    </location>
</feature>
<comment type="catalytic activity">
    <reaction evidence="10">
        <text>2 nitric oxide + NADPH + 2 O2 = 2 nitrate + NADP(+) + H(+)</text>
        <dbReference type="Rhea" id="RHEA:19465"/>
        <dbReference type="ChEBI" id="CHEBI:15378"/>
        <dbReference type="ChEBI" id="CHEBI:15379"/>
        <dbReference type="ChEBI" id="CHEBI:16480"/>
        <dbReference type="ChEBI" id="CHEBI:17632"/>
        <dbReference type="ChEBI" id="CHEBI:57783"/>
        <dbReference type="ChEBI" id="CHEBI:58349"/>
        <dbReference type="EC" id="1.14.12.17"/>
    </reaction>
</comment>
<evidence type="ECO:0000256" key="8">
    <source>
        <dbReference type="ARBA" id="ARBA00023027"/>
    </source>
</evidence>
<evidence type="ECO:0000256" key="9">
    <source>
        <dbReference type="ARBA" id="ARBA00048649"/>
    </source>
</evidence>
<dbReference type="GO" id="GO:0008941">
    <property type="term" value="F:nitric oxide dioxygenase NAD(P)H activity"/>
    <property type="evidence" value="ECO:0007669"/>
    <property type="project" value="UniProtKB-EC"/>
</dbReference>
<evidence type="ECO:0000259" key="13">
    <source>
        <dbReference type="PROSITE" id="PS01033"/>
    </source>
</evidence>
<dbReference type="Gene3D" id="1.10.490.10">
    <property type="entry name" value="Globins"/>
    <property type="match status" value="1"/>
</dbReference>
<dbReference type="InterPro" id="IPR009050">
    <property type="entry name" value="Globin-like_sf"/>
</dbReference>